<evidence type="ECO:0000256" key="5">
    <source>
        <dbReference type="ARBA" id="ARBA00022679"/>
    </source>
</evidence>
<evidence type="ECO:0000313" key="15">
    <source>
        <dbReference type="Proteomes" id="UP000000591"/>
    </source>
</evidence>
<reference evidence="15" key="2">
    <citation type="journal article" date="2013" name="G3 (Bethesda)">
        <title>Genomes of Ashbya fungi isolated from insects reveal four mating-type loci, numerous translocations, lack of transposons, and distinct gene duplications.</title>
        <authorList>
            <person name="Dietrich F.S."/>
            <person name="Voegeli S."/>
            <person name="Kuo S."/>
            <person name="Philippsen P."/>
        </authorList>
    </citation>
    <scope>GENOME REANNOTATION</scope>
    <source>
        <strain evidence="15">ATCC 10895 / CBS 109.51 / FGSC 9923 / NRRL Y-1056</strain>
    </source>
</reference>
<dbReference type="GO" id="GO:0005886">
    <property type="term" value="C:plasma membrane"/>
    <property type="evidence" value="ECO:0000318"/>
    <property type="project" value="GO_Central"/>
</dbReference>
<feature type="transmembrane region" description="Helical" evidence="12">
    <location>
        <begin position="1446"/>
        <end position="1465"/>
    </location>
</feature>
<keyword evidence="6 12" id="KW-0812">Transmembrane</keyword>
<dbReference type="Pfam" id="PF14288">
    <property type="entry name" value="FKS1_dom1"/>
    <property type="match status" value="1"/>
</dbReference>
<dbReference type="eggNOG" id="KOG0916">
    <property type="taxonomic scope" value="Eukaryota"/>
</dbReference>
<keyword evidence="4" id="KW-0328">Glycosyltransferase</keyword>
<keyword evidence="8 12" id="KW-0472">Membrane</keyword>
<evidence type="ECO:0000256" key="2">
    <source>
        <dbReference type="ARBA" id="ARBA00009040"/>
    </source>
</evidence>
<dbReference type="GO" id="GO:0006075">
    <property type="term" value="P:(1-&gt;3)-beta-D-glucan biosynthetic process"/>
    <property type="evidence" value="ECO:0000318"/>
    <property type="project" value="GO_Central"/>
</dbReference>
<feature type="transmembrane region" description="Helical" evidence="12">
    <location>
        <begin position="1600"/>
        <end position="1622"/>
    </location>
</feature>
<evidence type="ECO:0000259" key="13">
    <source>
        <dbReference type="SMART" id="SM01205"/>
    </source>
</evidence>
<dbReference type="SMART" id="SM01205">
    <property type="entry name" value="FKS1_dom1"/>
    <property type="match status" value="1"/>
</dbReference>
<keyword evidence="7 12" id="KW-1133">Transmembrane helix</keyword>
<sequence length="1654" mass="190488">MEENAYLDGAGDRETGDQETSDQAYDTGGYSSTSDGGSERAHYGQVEERWGPPRDKDSHWEQDSSEQELMGNKALSEYSEETQRLFTHLQEVFQFQKDNCKNIYDYFVALVQSRRRGKRNNFERAVDTLYADYVFGPNSNFHKWYQFVYGEDEMPHWAYGTLDDRITQVALYLLIWGEANNVRFMPELLCYIFSIMCNHYYGNMLHDAKTVGPFLDHAITPIYDYYYAQLTSGKDHSSVVGYDDINQCFWNRTFIYTLPVKGVGPLKMIPTDEHYVFFNRIVWNQCLVKTYYERRTWFHVVTNFHRVLVLHLSVYWYYLAFNVQPLYTKDYSIVEDNTPPIYVVLLVMSFAGGLASSITLGALIGEAIFVPRRSPVATPMVTRFLVTTMSVIANTVPAVVLLYLDLDFMGTPLGLLVATAILGFSLITVVYYTLQPLKHLYTRAASDPFTSNIHNLSRHSQTASVGLWSLIFISKFVESYFFLTLSVKDPIRELFMLRIDNCNEDAWLGKWICENHGKILTCLLIITHCVLFFLDTYLWYVLYTTVFSMCRSLHLGVSACVPWKNVFFELPLKFCERLLLKKGDVYDGLSFATMWNEIIFSMYREHILSFEHIKKLRCELDDNGELRGPPIFMKRKSKAIKATVFKKSAEARRRLGFFSKSLSCPMPEPYPTSEMPMFSVLIPHFKEKIILSIKDIVKGENDSTHVILLEYLKLLYADDWKTFIQETGSLYNDDDEKASNRANALSDHESCATRALFSLPYSFAGFKTDTPEYTLRTRIWASLRTQTLYRTISGFMKYKGAISLLHKYETDCTTEEATEMALSKFRIVCSMQRMAKFTEEELEDRDYLMSLFPNLQIAYVDEDYDPATGKKVYYSSLIDGYCDTTEDGKWKPRYKIRLSGNPVIGDGKSDNQNHAIIFTRGEYIQLIDANQDNYLEECLKIKSVLSEFENDVPDKTDIRGVLNPVAIVGSREHVFSEKTGVLGDLAAGKEQVFGTFFARTLSYIGAKLHYGHPDFVNAIFVTTRGGVSKAQKGLHLSEDLFVGMSSILRGGRIKHCEYTQCGKGRDLGFGSILNFATKISAGMGEQILSREYFYLCSNLPLDRFLSFYYAHPGYYLNNVSIILSITLFMILILSIAVLVDTSEICDDHMTHQELQELNCANIKPVIRWLRRSVLSIFVVSTASSFPMFAEDISEKSISTGVRRILKHLITGAPMFEIFVCKVYSGSLINDLYAGGARYIATGRGLAVIRVPYANLYSKFAPESFYFSFCCLLVLLFATTTMWDPVLIYFWFTISSLLLSPFIFNPNQFSWNDFIVDYKNYWRWLSSSRIGANIDSWISYTRNSHLKSTSSQNAIMGTPKVKEIMSVCSRTLWTLMIFIPYIFINSRSTVPFSTNTIRYVVMRIVVLSAMPIVLNAIWLIILSMVSILCSLTLRKAAPGYPKVICSIAHGLGILSHLASFGLLCVLYRWNLRFIIMSLLVVTLLESLFLRIIGLLDFTYNKYAEKSNFAWWSGLWLNEKFSWRYALEPLCEYVRKVMELSWFCSDFVLGHLLLFFQIPILLVPNINKIHSFMLFWKKAGFQIRPLLFSRKIKRKRQRITRLYSCIFIIMLFFFIALLLSPLLLDRVFHLRFDHTVPSRIRILFHSDIRTSNNNPT</sequence>
<evidence type="ECO:0000256" key="7">
    <source>
        <dbReference type="ARBA" id="ARBA00022989"/>
    </source>
</evidence>
<evidence type="ECO:0000256" key="9">
    <source>
        <dbReference type="ARBA" id="ARBA00031935"/>
    </source>
</evidence>
<dbReference type="InterPro" id="IPR003440">
    <property type="entry name" value="Glyco_trans_48_dom"/>
</dbReference>
<dbReference type="CAZy" id="GT48">
    <property type="family name" value="Glycosyltransferase Family 48"/>
</dbReference>
<feature type="transmembrane region" description="Helical" evidence="12">
    <location>
        <begin position="304"/>
        <end position="321"/>
    </location>
</feature>
<feature type="transmembrane region" description="Helical" evidence="12">
    <location>
        <begin position="410"/>
        <end position="434"/>
    </location>
</feature>
<accession>Q75EM6</accession>
<reference evidence="14 15" key="1">
    <citation type="journal article" date="2004" name="Science">
        <title>The Ashbya gossypii genome as a tool for mapping the ancient Saccharomyces cerevisiae genome.</title>
        <authorList>
            <person name="Dietrich F.S."/>
            <person name="Voegeli S."/>
            <person name="Brachat S."/>
            <person name="Lerch A."/>
            <person name="Gates K."/>
            <person name="Steiner S."/>
            <person name="Mohr C."/>
            <person name="Pohlmann R."/>
            <person name="Luedi P."/>
            <person name="Choi S."/>
            <person name="Wing R.A."/>
            <person name="Flavier A."/>
            <person name="Gaffney T.D."/>
            <person name="Philippsen P."/>
        </authorList>
    </citation>
    <scope>NUCLEOTIDE SEQUENCE [LARGE SCALE GENOMIC DNA]</scope>
    <source>
        <strain evidence="15">ATCC 10895 / CBS 109.51 / FGSC 9923 / NRRL Y-1056</strain>
    </source>
</reference>
<feature type="transmembrane region" description="Helical" evidence="12">
    <location>
        <begin position="1538"/>
        <end position="1561"/>
    </location>
</feature>
<keyword evidence="5" id="KW-0808">Transferase</keyword>
<feature type="transmembrane region" description="Helical" evidence="12">
    <location>
        <begin position="1472"/>
        <end position="1491"/>
    </location>
</feature>
<evidence type="ECO:0000256" key="12">
    <source>
        <dbReference type="SAM" id="Phobius"/>
    </source>
</evidence>
<dbReference type="PANTHER" id="PTHR12741">
    <property type="entry name" value="LYST-INTERACTING PROTEIN LIP5 DOPAMINE RESPONSIVE PROTEIN DRG-1"/>
    <property type="match status" value="1"/>
</dbReference>
<dbReference type="KEGG" id="ago:AGOS_AAR053W"/>
<evidence type="ECO:0000256" key="10">
    <source>
        <dbReference type="ARBA" id="ARBA00047777"/>
    </source>
</evidence>
<feature type="compositionally biased region" description="Basic and acidic residues" evidence="11">
    <location>
        <begin position="37"/>
        <end position="62"/>
    </location>
</feature>
<comment type="subcellular location">
    <subcellularLocation>
        <location evidence="1">Membrane</location>
        <topology evidence="1">Multi-pass membrane protein</topology>
    </subcellularLocation>
</comment>
<feature type="transmembrane region" description="Helical" evidence="12">
    <location>
        <begin position="1285"/>
        <end position="1303"/>
    </location>
</feature>
<dbReference type="Pfam" id="PF02364">
    <property type="entry name" value="Glucan_synthase"/>
    <property type="match status" value="1"/>
</dbReference>
<dbReference type="EMBL" id="AE016814">
    <property type="protein sequence ID" value="AAS50418.1"/>
    <property type="molecule type" value="Genomic_DNA"/>
</dbReference>
<keyword evidence="15" id="KW-1185">Reference proteome</keyword>
<dbReference type="InParanoid" id="Q75EM6"/>
<feature type="transmembrane region" description="Helical" evidence="12">
    <location>
        <begin position="341"/>
        <end position="364"/>
    </location>
</feature>
<evidence type="ECO:0000256" key="8">
    <source>
        <dbReference type="ARBA" id="ARBA00023136"/>
    </source>
</evidence>
<dbReference type="Pfam" id="PF23605">
    <property type="entry name" value="FKS1_dom2"/>
    <property type="match status" value="1"/>
</dbReference>
<feature type="transmembrane region" description="Helical" evidence="12">
    <location>
        <begin position="519"/>
        <end position="542"/>
    </location>
</feature>
<dbReference type="GeneID" id="4618443"/>
<evidence type="ECO:0000256" key="3">
    <source>
        <dbReference type="ARBA" id="ARBA00012589"/>
    </source>
</evidence>
<dbReference type="Proteomes" id="UP000000591">
    <property type="component" value="Chromosome I"/>
</dbReference>
<dbReference type="OrthoDB" id="1880850at2759"/>
<dbReference type="STRING" id="284811.Q75EM6"/>
<proteinExistence type="inferred from homology"/>
<feature type="transmembrane region" description="Helical" evidence="12">
    <location>
        <begin position="1259"/>
        <end position="1278"/>
    </location>
</feature>
<dbReference type="InterPro" id="IPR026899">
    <property type="entry name" value="FKS1-like_dom1"/>
</dbReference>
<feature type="transmembrane region" description="Helical" evidence="12">
    <location>
        <begin position="384"/>
        <end position="404"/>
    </location>
</feature>
<name>Q75EM6_EREGS</name>
<dbReference type="PANTHER" id="PTHR12741:SF97">
    <property type="entry name" value="1,3-BETA-GLUCAN SYNTHASE"/>
    <property type="match status" value="1"/>
</dbReference>
<evidence type="ECO:0000256" key="11">
    <source>
        <dbReference type="SAM" id="MobiDB-lite"/>
    </source>
</evidence>
<dbReference type="GO" id="GO:0051278">
    <property type="term" value="P:fungal-type cell wall polysaccharide biosynthetic process"/>
    <property type="evidence" value="ECO:0000318"/>
    <property type="project" value="GO_Central"/>
</dbReference>
<dbReference type="OMA" id="DINQCFW"/>
<feature type="domain" description="1,3-beta-glucan synthase component FKS1-like" evidence="13">
    <location>
        <begin position="163"/>
        <end position="261"/>
    </location>
</feature>
<comment type="similarity">
    <text evidence="2">Belongs to the glycosyltransferase 48 family.</text>
</comment>
<evidence type="ECO:0000256" key="4">
    <source>
        <dbReference type="ARBA" id="ARBA00022676"/>
    </source>
</evidence>
<feature type="transmembrane region" description="Helical" evidence="12">
    <location>
        <begin position="1114"/>
        <end position="1139"/>
    </location>
</feature>
<protein>
    <recommendedName>
        <fullName evidence="3">1,3-beta-glucan synthase</fullName>
        <ecNumber evidence="3">2.4.1.34</ecNumber>
    </recommendedName>
    <alternativeName>
        <fullName evidence="9">1,3-beta-D-glucan-UDP glucosyltransferase</fullName>
    </alternativeName>
</protein>
<dbReference type="InterPro" id="IPR056261">
    <property type="entry name" value="FKS1-like_dom2"/>
</dbReference>
<dbReference type="GO" id="GO:0000148">
    <property type="term" value="C:1,3-beta-D-glucan synthase complex"/>
    <property type="evidence" value="ECO:0007669"/>
    <property type="project" value="InterPro"/>
</dbReference>
<feature type="compositionally biased region" description="Low complexity" evidence="11">
    <location>
        <begin position="25"/>
        <end position="36"/>
    </location>
</feature>
<dbReference type="EC" id="2.4.1.34" evidence="3"/>
<evidence type="ECO:0000313" key="14">
    <source>
        <dbReference type="EMBL" id="AAS50418.1"/>
    </source>
</evidence>
<dbReference type="HOGENOM" id="CLU_000844_0_1_1"/>
<evidence type="ECO:0000256" key="1">
    <source>
        <dbReference type="ARBA" id="ARBA00004141"/>
    </source>
</evidence>
<organism evidence="14 15">
    <name type="scientific">Eremothecium gossypii (strain ATCC 10895 / CBS 109.51 / FGSC 9923 / NRRL Y-1056)</name>
    <name type="common">Yeast</name>
    <name type="synonym">Ashbya gossypii</name>
    <dbReference type="NCBI Taxonomy" id="284811"/>
    <lineage>
        <taxon>Eukaryota</taxon>
        <taxon>Fungi</taxon>
        <taxon>Dikarya</taxon>
        <taxon>Ascomycota</taxon>
        <taxon>Saccharomycotina</taxon>
        <taxon>Saccharomycetes</taxon>
        <taxon>Saccharomycetales</taxon>
        <taxon>Saccharomycetaceae</taxon>
        <taxon>Eremothecium</taxon>
    </lineage>
</organism>
<dbReference type="RefSeq" id="NP_982594.1">
    <property type="nucleotide sequence ID" value="NM_207947.1"/>
</dbReference>
<feature type="region of interest" description="Disordered" evidence="11">
    <location>
        <begin position="1"/>
        <end position="66"/>
    </location>
</feature>
<gene>
    <name evidence="14" type="ORF">AGOS_AAR053W</name>
</gene>
<feature type="transmembrane region" description="Helical" evidence="12">
    <location>
        <begin position="1403"/>
        <end position="1426"/>
    </location>
</feature>
<comment type="catalytic activity">
    <reaction evidence="10">
        <text>[(1-&gt;3)-beta-D-glucosyl](n) + UDP-alpha-D-glucose = [(1-&gt;3)-beta-D-glucosyl](n+1) + UDP + H(+)</text>
        <dbReference type="Rhea" id="RHEA:21476"/>
        <dbReference type="Rhea" id="RHEA-COMP:11146"/>
        <dbReference type="Rhea" id="RHEA-COMP:14303"/>
        <dbReference type="ChEBI" id="CHEBI:15378"/>
        <dbReference type="ChEBI" id="CHEBI:37671"/>
        <dbReference type="ChEBI" id="CHEBI:58223"/>
        <dbReference type="ChEBI" id="CHEBI:58885"/>
        <dbReference type="EC" id="2.4.1.34"/>
    </reaction>
</comment>
<evidence type="ECO:0000256" key="6">
    <source>
        <dbReference type="ARBA" id="ARBA00022692"/>
    </source>
</evidence>
<dbReference type="GO" id="GO:0003843">
    <property type="term" value="F:1,3-beta-D-glucan synthase activity"/>
    <property type="evidence" value="ECO:0000318"/>
    <property type="project" value="GO_Central"/>
</dbReference>